<evidence type="ECO:0000256" key="2">
    <source>
        <dbReference type="SAM" id="SignalP"/>
    </source>
</evidence>
<reference evidence="3 4" key="1">
    <citation type="journal article" date="2014" name="Genome Announc.">
        <title>Draft Genome Sequence of Bacteroides reticulotermitis Strain JCM 10512T, Isolated from the Gut of a Termite.</title>
        <authorList>
            <person name="Yuki M."/>
            <person name="Oshima K."/>
            <person name="Suda W."/>
            <person name="Sakamoto M."/>
            <person name="Iida T."/>
            <person name="Hattori M."/>
            <person name="Ohkuma M."/>
        </authorList>
    </citation>
    <scope>NUCLEOTIDE SEQUENCE [LARGE SCALE GENOMIC DNA]</scope>
    <source>
        <strain evidence="3 4">JCM 10512</strain>
    </source>
</reference>
<dbReference type="PROSITE" id="PS51257">
    <property type="entry name" value="PROKAR_LIPOPROTEIN"/>
    <property type="match status" value="1"/>
</dbReference>
<protein>
    <submittedName>
        <fullName evidence="3">Uncharacterized protein</fullName>
    </submittedName>
</protein>
<sequence>MKRLWKTTTLLATICCALVACGDSDIGNEGDKDKDKDDNGKGEVPEPPKPIIVSITPIEQLNQGIPVINSHATSRPVRR</sequence>
<name>W4UZK8_9BACE</name>
<feature type="signal peptide" evidence="2">
    <location>
        <begin position="1"/>
        <end position="22"/>
    </location>
</feature>
<keyword evidence="2" id="KW-0732">Signal</keyword>
<proteinExistence type="predicted"/>
<evidence type="ECO:0000313" key="4">
    <source>
        <dbReference type="Proteomes" id="UP000019131"/>
    </source>
</evidence>
<dbReference type="AlphaFoldDB" id="W4UZK8"/>
<dbReference type="STRING" id="1445607.JCM10512_4907"/>
<feature type="region of interest" description="Disordered" evidence="1">
    <location>
        <begin position="23"/>
        <end position="50"/>
    </location>
</feature>
<dbReference type="Proteomes" id="UP000019131">
    <property type="component" value="Unassembled WGS sequence"/>
</dbReference>
<organism evidence="3 4">
    <name type="scientific">Bacteroides reticulotermitis JCM 10512</name>
    <dbReference type="NCBI Taxonomy" id="1445607"/>
    <lineage>
        <taxon>Bacteria</taxon>
        <taxon>Pseudomonadati</taxon>
        <taxon>Bacteroidota</taxon>
        <taxon>Bacteroidia</taxon>
        <taxon>Bacteroidales</taxon>
        <taxon>Bacteroidaceae</taxon>
        <taxon>Bacteroides</taxon>
    </lineage>
</organism>
<feature type="compositionally biased region" description="Basic and acidic residues" evidence="1">
    <location>
        <begin position="29"/>
        <end position="46"/>
    </location>
</feature>
<accession>W4UZK8</accession>
<dbReference type="RefSeq" id="WP_244437354.1">
    <property type="nucleotide sequence ID" value="NZ_BAIV01000044.1"/>
</dbReference>
<evidence type="ECO:0000313" key="3">
    <source>
        <dbReference type="EMBL" id="GAE86396.1"/>
    </source>
</evidence>
<keyword evidence="4" id="KW-1185">Reference proteome</keyword>
<evidence type="ECO:0000256" key="1">
    <source>
        <dbReference type="SAM" id="MobiDB-lite"/>
    </source>
</evidence>
<feature type="chain" id="PRO_5004851684" evidence="2">
    <location>
        <begin position="23"/>
        <end position="79"/>
    </location>
</feature>
<dbReference type="EMBL" id="BAIV01000044">
    <property type="protein sequence ID" value="GAE86396.1"/>
    <property type="molecule type" value="Genomic_DNA"/>
</dbReference>
<gene>
    <name evidence="3" type="ORF">JCM10512_4907</name>
</gene>
<comment type="caution">
    <text evidence="3">The sequence shown here is derived from an EMBL/GenBank/DDBJ whole genome shotgun (WGS) entry which is preliminary data.</text>
</comment>